<dbReference type="AlphaFoldDB" id="A0A918K5T1"/>
<dbReference type="EMBL" id="BMXR01000003">
    <property type="protein sequence ID" value="GGX48575.1"/>
    <property type="molecule type" value="Genomic_DNA"/>
</dbReference>
<dbReference type="Proteomes" id="UP000626148">
    <property type="component" value="Unassembled WGS sequence"/>
</dbReference>
<reference evidence="2" key="2">
    <citation type="submission" date="2020-09" db="EMBL/GenBank/DDBJ databases">
        <authorList>
            <person name="Sun Q."/>
            <person name="Kim S."/>
        </authorList>
    </citation>
    <scope>NUCLEOTIDE SEQUENCE</scope>
    <source>
        <strain evidence="2">KCTC 22169</strain>
    </source>
</reference>
<comment type="caution">
    <text evidence="2">The sequence shown here is derived from an EMBL/GenBank/DDBJ whole genome shotgun (WGS) entry which is preliminary data.</text>
</comment>
<dbReference type="Pfam" id="PF00027">
    <property type="entry name" value="cNMP_binding"/>
    <property type="match status" value="1"/>
</dbReference>
<dbReference type="InterPro" id="IPR014710">
    <property type="entry name" value="RmlC-like_jellyroll"/>
</dbReference>
<evidence type="ECO:0000313" key="3">
    <source>
        <dbReference type="Proteomes" id="UP000626148"/>
    </source>
</evidence>
<gene>
    <name evidence="2" type="ORF">GCM10007392_14530</name>
</gene>
<dbReference type="InterPro" id="IPR000595">
    <property type="entry name" value="cNMP-bd_dom"/>
</dbReference>
<name>A0A918K5T1_9GAMM</name>
<organism evidence="2 3">
    <name type="scientific">Saccharospirillum salsuginis</name>
    <dbReference type="NCBI Taxonomy" id="418750"/>
    <lineage>
        <taxon>Bacteria</taxon>
        <taxon>Pseudomonadati</taxon>
        <taxon>Pseudomonadota</taxon>
        <taxon>Gammaproteobacteria</taxon>
        <taxon>Oceanospirillales</taxon>
        <taxon>Saccharospirillaceae</taxon>
        <taxon>Saccharospirillum</taxon>
    </lineage>
</organism>
<dbReference type="PROSITE" id="PS50042">
    <property type="entry name" value="CNMP_BINDING_3"/>
    <property type="match status" value="1"/>
</dbReference>
<dbReference type="SUPFAM" id="SSF51206">
    <property type="entry name" value="cAMP-binding domain-like"/>
    <property type="match status" value="1"/>
</dbReference>
<keyword evidence="3" id="KW-1185">Reference proteome</keyword>
<dbReference type="CDD" id="cd00038">
    <property type="entry name" value="CAP_ED"/>
    <property type="match status" value="1"/>
</dbReference>
<evidence type="ECO:0000259" key="1">
    <source>
        <dbReference type="PROSITE" id="PS50042"/>
    </source>
</evidence>
<feature type="domain" description="Cyclic nucleotide-binding" evidence="1">
    <location>
        <begin position="19"/>
        <end position="87"/>
    </location>
</feature>
<accession>A0A918K5T1</accession>
<sequence>MHWDLDRHKIVIMSHFPLRLLDGLSEDILDLDEGQRLFSRGDPIRWLYIVRAGEVHLIRHLEAGQELVMSRSGPDSMVAEGSMFSDRYHCDAISMGPSRLSRFERGAVQARISADPDAIRAWSQWLTHSLQAARTRAEILSLKTVQERLEAWFALDPESEKSPSTWKSVANEIGVSPEALYRELARRKR</sequence>
<dbReference type="InterPro" id="IPR018490">
    <property type="entry name" value="cNMP-bd_dom_sf"/>
</dbReference>
<evidence type="ECO:0000313" key="2">
    <source>
        <dbReference type="EMBL" id="GGX48575.1"/>
    </source>
</evidence>
<proteinExistence type="predicted"/>
<reference evidence="2" key="1">
    <citation type="journal article" date="2014" name="Int. J. Syst. Evol. Microbiol.">
        <title>Complete genome sequence of Corynebacterium casei LMG S-19264T (=DSM 44701T), isolated from a smear-ripened cheese.</title>
        <authorList>
            <consortium name="US DOE Joint Genome Institute (JGI-PGF)"/>
            <person name="Walter F."/>
            <person name="Albersmeier A."/>
            <person name="Kalinowski J."/>
            <person name="Ruckert C."/>
        </authorList>
    </citation>
    <scope>NUCLEOTIDE SEQUENCE</scope>
    <source>
        <strain evidence="2">KCTC 22169</strain>
    </source>
</reference>
<protein>
    <recommendedName>
        <fullName evidence="1">Cyclic nucleotide-binding domain-containing protein</fullName>
    </recommendedName>
</protein>
<dbReference type="Gene3D" id="2.60.120.10">
    <property type="entry name" value="Jelly Rolls"/>
    <property type="match status" value="1"/>
</dbReference>
<dbReference type="SMART" id="SM00100">
    <property type="entry name" value="cNMP"/>
    <property type="match status" value="1"/>
</dbReference>